<keyword evidence="2" id="KW-1185">Reference proteome</keyword>
<protein>
    <submittedName>
        <fullName evidence="1">Uncharacterized protein</fullName>
    </submittedName>
</protein>
<name>A0ACC2XFU5_9TREE</name>
<accession>A0ACC2XFU5</accession>
<reference evidence="1" key="1">
    <citation type="submission" date="2023-04" db="EMBL/GenBank/DDBJ databases">
        <title>Draft Genome sequencing of Naganishia species isolated from polar environments using Oxford Nanopore Technology.</title>
        <authorList>
            <person name="Leo P."/>
            <person name="Venkateswaran K."/>
        </authorList>
    </citation>
    <scope>NUCLEOTIDE SEQUENCE</scope>
    <source>
        <strain evidence="1">DBVPG 5303</strain>
    </source>
</reference>
<dbReference type="Proteomes" id="UP001234202">
    <property type="component" value="Unassembled WGS sequence"/>
</dbReference>
<proteinExistence type="predicted"/>
<dbReference type="EMBL" id="JASBWV010000013">
    <property type="protein sequence ID" value="KAJ9122919.1"/>
    <property type="molecule type" value="Genomic_DNA"/>
</dbReference>
<organism evidence="1 2">
    <name type="scientific">Naganishia onofrii</name>
    <dbReference type="NCBI Taxonomy" id="1851511"/>
    <lineage>
        <taxon>Eukaryota</taxon>
        <taxon>Fungi</taxon>
        <taxon>Dikarya</taxon>
        <taxon>Basidiomycota</taxon>
        <taxon>Agaricomycotina</taxon>
        <taxon>Tremellomycetes</taxon>
        <taxon>Filobasidiales</taxon>
        <taxon>Filobasidiaceae</taxon>
        <taxon>Naganishia</taxon>
    </lineage>
</organism>
<gene>
    <name evidence="1" type="ORF">QFC24_003957</name>
</gene>
<evidence type="ECO:0000313" key="1">
    <source>
        <dbReference type="EMBL" id="KAJ9122919.1"/>
    </source>
</evidence>
<comment type="caution">
    <text evidence="1">The sequence shown here is derived from an EMBL/GenBank/DDBJ whole genome shotgun (WGS) entry which is preliminary data.</text>
</comment>
<sequence>MTKQYGRCSSIMNLGWHSDAFQAGSIVLEGFFDFERKGRKWQRKNEEEASQAEGDIDDE</sequence>
<evidence type="ECO:0000313" key="2">
    <source>
        <dbReference type="Proteomes" id="UP001234202"/>
    </source>
</evidence>